<keyword evidence="2" id="KW-1185">Reference proteome</keyword>
<dbReference type="Proteomes" id="UP000269221">
    <property type="component" value="Unassembled WGS sequence"/>
</dbReference>
<accession>A0A3M0J6I7</accession>
<comment type="caution">
    <text evidence="1">The sequence shown here is derived from an EMBL/GenBank/DDBJ whole genome shotgun (WGS) entry which is preliminary data.</text>
</comment>
<organism evidence="1 2">
    <name type="scientific">Hirundo rustica rustica</name>
    <dbReference type="NCBI Taxonomy" id="333673"/>
    <lineage>
        <taxon>Eukaryota</taxon>
        <taxon>Metazoa</taxon>
        <taxon>Chordata</taxon>
        <taxon>Craniata</taxon>
        <taxon>Vertebrata</taxon>
        <taxon>Euteleostomi</taxon>
        <taxon>Archelosauria</taxon>
        <taxon>Archosauria</taxon>
        <taxon>Dinosauria</taxon>
        <taxon>Saurischia</taxon>
        <taxon>Theropoda</taxon>
        <taxon>Coelurosauria</taxon>
        <taxon>Aves</taxon>
        <taxon>Neognathae</taxon>
        <taxon>Neoaves</taxon>
        <taxon>Telluraves</taxon>
        <taxon>Australaves</taxon>
        <taxon>Passeriformes</taxon>
        <taxon>Sylvioidea</taxon>
        <taxon>Hirundinidae</taxon>
        <taxon>Hirundo</taxon>
    </lineage>
</organism>
<reference evidence="1 2" key="1">
    <citation type="submission" date="2018-07" db="EMBL/GenBank/DDBJ databases">
        <title>A high quality draft genome assembly of the barn swallow (H. rustica rustica).</title>
        <authorList>
            <person name="Formenti G."/>
            <person name="Chiara M."/>
            <person name="Poveda L."/>
            <person name="Francoijs K.-J."/>
            <person name="Bonisoli-Alquati A."/>
            <person name="Canova L."/>
            <person name="Gianfranceschi L."/>
            <person name="Horner D.S."/>
            <person name="Saino N."/>
        </authorList>
    </citation>
    <scope>NUCLEOTIDE SEQUENCE [LARGE SCALE GENOMIC DNA]</scope>
    <source>
        <strain evidence="1">Chelidonia</strain>
        <tissue evidence="1">Blood</tissue>
    </source>
</reference>
<name>A0A3M0J6I7_HIRRU</name>
<protein>
    <submittedName>
        <fullName evidence="1">Uncharacterized protein</fullName>
    </submittedName>
</protein>
<evidence type="ECO:0000313" key="2">
    <source>
        <dbReference type="Proteomes" id="UP000269221"/>
    </source>
</evidence>
<dbReference type="EMBL" id="QRBI01000197">
    <property type="protein sequence ID" value="RMB94389.1"/>
    <property type="molecule type" value="Genomic_DNA"/>
</dbReference>
<gene>
    <name evidence="1" type="ORF">DUI87_29199</name>
</gene>
<evidence type="ECO:0000313" key="1">
    <source>
        <dbReference type="EMBL" id="RMB94389.1"/>
    </source>
</evidence>
<dbReference type="AlphaFoldDB" id="A0A3M0J6I7"/>
<sequence length="72" mass="7837">MDSDSAELSEGELVSPAGWDQAQRKILIKSVDTWISSMVLDHVSQEKPAALMNILSLSVKSDGYETKDDVIG</sequence>
<proteinExistence type="predicted"/>